<accession>A0A6P6Y7Y2</accession>
<dbReference type="PANTHER" id="PTHR18937:SF172">
    <property type="entry name" value="STRUCTURAL MAINTENANCE OF CHROMOSOMES PROTEIN"/>
    <property type="match status" value="1"/>
</dbReference>
<feature type="coiled-coil region" evidence="9">
    <location>
        <begin position="540"/>
        <end position="567"/>
    </location>
</feature>
<evidence type="ECO:0000256" key="2">
    <source>
        <dbReference type="ARBA" id="ARBA00006005"/>
    </source>
</evidence>
<dbReference type="SUPFAM" id="SSF75553">
    <property type="entry name" value="Smc hinge domain"/>
    <property type="match status" value="1"/>
</dbReference>
<comment type="subcellular location">
    <subcellularLocation>
        <location evidence="1 8">Nucleus</location>
    </subcellularLocation>
</comment>
<dbReference type="OMA" id="CPALDNM"/>
<dbReference type="InParanoid" id="A0A6P6Y7Y2"/>
<evidence type="ECO:0000256" key="9">
    <source>
        <dbReference type="SAM" id="Coils"/>
    </source>
</evidence>
<dbReference type="PANTHER" id="PTHR18937">
    <property type="entry name" value="STRUCTURAL MAINTENANCE OF CHROMOSOMES SMC FAMILY MEMBER"/>
    <property type="match status" value="1"/>
</dbReference>
<feature type="compositionally biased region" description="Polar residues" evidence="10">
    <location>
        <begin position="7"/>
        <end position="28"/>
    </location>
</feature>
<organism evidence="12 13">
    <name type="scientific">Dermatophagoides pteronyssinus</name>
    <name type="common">European house dust mite</name>
    <dbReference type="NCBI Taxonomy" id="6956"/>
    <lineage>
        <taxon>Eukaryota</taxon>
        <taxon>Metazoa</taxon>
        <taxon>Ecdysozoa</taxon>
        <taxon>Arthropoda</taxon>
        <taxon>Chelicerata</taxon>
        <taxon>Arachnida</taxon>
        <taxon>Acari</taxon>
        <taxon>Acariformes</taxon>
        <taxon>Sarcoptiformes</taxon>
        <taxon>Astigmata</taxon>
        <taxon>Psoroptidia</taxon>
        <taxon>Analgoidea</taxon>
        <taxon>Pyroglyphidae</taxon>
        <taxon>Dermatophagoidinae</taxon>
        <taxon>Dermatophagoides</taxon>
    </lineage>
</organism>
<feature type="region of interest" description="Disordered" evidence="10">
    <location>
        <begin position="1"/>
        <end position="31"/>
    </location>
</feature>
<dbReference type="PIRSF" id="PIRSF005719">
    <property type="entry name" value="SMC"/>
    <property type="match status" value="1"/>
</dbReference>
<feature type="coiled-coil region" evidence="9">
    <location>
        <begin position="759"/>
        <end position="1027"/>
    </location>
</feature>
<evidence type="ECO:0000259" key="11">
    <source>
        <dbReference type="SMART" id="SM00968"/>
    </source>
</evidence>
<evidence type="ECO:0000256" key="6">
    <source>
        <dbReference type="ARBA" id="ARBA00023067"/>
    </source>
</evidence>
<dbReference type="InterPro" id="IPR024704">
    <property type="entry name" value="SMC"/>
</dbReference>
<proteinExistence type="inferred from homology"/>
<dbReference type="SUPFAM" id="SSF52540">
    <property type="entry name" value="P-loop containing nucleoside triphosphate hydrolases"/>
    <property type="match status" value="1"/>
</dbReference>
<comment type="similarity">
    <text evidence="2">Belongs to the SMC family. SMC4 subfamily.</text>
</comment>
<evidence type="ECO:0000313" key="12">
    <source>
        <dbReference type="Proteomes" id="UP000515146"/>
    </source>
</evidence>
<dbReference type="GO" id="GO:0000796">
    <property type="term" value="C:condensin complex"/>
    <property type="evidence" value="ECO:0007669"/>
    <property type="project" value="TreeGrafter"/>
</dbReference>
<feature type="coiled-coil region" evidence="9">
    <location>
        <begin position="319"/>
        <end position="458"/>
    </location>
</feature>
<feature type="compositionally biased region" description="Polar residues" evidence="10">
    <location>
        <begin position="1053"/>
        <end position="1064"/>
    </location>
</feature>
<feature type="region of interest" description="Disordered" evidence="10">
    <location>
        <begin position="1028"/>
        <end position="1072"/>
    </location>
</feature>
<evidence type="ECO:0000256" key="5">
    <source>
        <dbReference type="ARBA" id="ARBA00023054"/>
    </source>
</evidence>
<dbReference type="RefSeq" id="XP_027201121.1">
    <property type="nucleotide sequence ID" value="XM_027345320.1"/>
</dbReference>
<evidence type="ECO:0000256" key="3">
    <source>
        <dbReference type="ARBA" id="ARBA00022741"/>
    </source>
</evidence>
<sequence>MPRAPKNQDSTLTLTSNRSSVGKRNSIGNDFEEQFHEERGTQIIDDIYIPPPPLQPQNLDDQTGERLIIETIGITNFKSFGGYTLLGPFYKSFNSIVGPNGSGKSNVIDSMLFVFGYRAHKLRCTKISSIIHNSESMPNCQFAQVDVNFAMIDDKGDDNVDVIDGSRFTVSRVVNKDNSSHYMIDNRRMQFRDVSKKLQEVGIDLRYNRFLILQGEVEQISLMKPKADPNSDVGMLEYLEDIIGTSRYKEPIDKLAVKYNELNEQRTQYVVRANYAQNELKSFEKSKNEAIQALVLENKKKIEKAKLVQYNQYRLSKKLQHHEEEYAIFEQKFNDFNKEEETIGLEKAKFDEEEKTKSIEFTELEKNAEKLKLKFQECNKNDLYYNQRMKSTKDKLKKLKNKIIEDQKKLAEWTDMPSQNDELIEKLEQSKIEMETELKQIEEKMNEETAIAQKACSELIKQRDQLNLESIKFKDMQSSKLDQMNEAYNQFMVYKQQADSTKDKYEQLQTKFRHIHDETDEKNRMLEKYQQEIPVDQAKLKKFQSQLKTLEQKRKDLTEMIEHKASELLNLRRSIHNVKSNDATREALMDAKHKGILDGIYGRLGNLGAIDKEYDVAVSTACGRLKNFVVDTIDNAQKCVEFLKQKKLSSATFIALDKLRVQWQPSISYPENVPRLVDLIRINDDRIRPAFYYALGETLVAKDIDQARRITQQKRYRVVTLKGDMIEMDGAMTGGGQPRSGGMGQSIAETGPDVSEEQMTKLAKEIESLQMERQQLDIEIDGVHDSITKLERDLKFMEEKANSFRLDIQESANRLKQVQENIERQKIEVEKLKNNPKLDEAEQLYLKAKQVYDKSMTEMNSLLEQVKDLDNLINEKIDERMGPLKKRRKTLEKNMKENQTQLNQLVSEKTSAELNLKKAEEAIANNLKSQEETEQEMEEIKKQIAEIEIVAKEITEKYENAQQECLTKEKELNDLRTRAREMDAKFNAIKNSKLDLKLEAEEKFKVLKEKREKMARYRAELESIKLDPIDDDEDDPQPMETDQEPMEIDQESEITQTNGVSDSSGGERPKKKYHMTIPKLSGEELEDLSFDMIEKNIKSIESELGNLSPNFAAIEIFRKHRRDYLAKLNDLNEVTAKRDMYMEHLRETKNRRFKEFKTGYLTIARKLKELYRSITLGGDADLEFIDSLDPFSEGINYAVRPNKKTWKINIHLSGGEKTLASLALIFALHYYKPSPLYIMDEIDAALDFKNVSIIANYIKKRTRNTQFLIISLRNNMYELADRLIGIYKTYNITKCIPFDPIAFDRKFGINQSCTQLTNTQTTTTTTTATQQSEN</sequence>
<dbReference type="InterPro" id="IPR036277">
    <property type="entry name" value="SMC_hinge_sf"/>
</dbReference>
<dbReference type="Pfam" id="PF06470">
    <property type="entry name" value="SMC_hinge"/>
    <property type="match status" value="1"/>
</dbReference>
<feature type="domain" description="SMC hinge" evidence="11">
    <location>
        <begin position="598"/>
        <end position="711"/>
    </location>
</feature>
<evidence type="ECO:0000256" key="10">
    <source>
        <dbReference type="SAM" id="MobiDB-lite"/>
    </source>
</evidence>
<keyword evidence="12" id="KW-1185">Reference proteome</keyword>
<name>A0A6P6Y7Y2_DERPT</name>
<dbReference type="SMART" id="SM00968">
    <property type="entry name" value="SMC_hinge"/>
    <property type="match status" value="1"/>
</dbReference>
<dbReference type="CTD" id="35001"/>
<evidence type="ECO:0000256" key="4">
    <source>
        <dbReference type="ARBA" id="ARBA00022840"/>
    </source>
</evidence>
<keyword evidence="5 9" id="KW-0175">Coiled coil</keyword>
<feature type="compositionally biased region" description="Acidic residues" evidence="10">
    <location>
        <begin position="1029"/>
        <end position="1052"/>
    </location>
</feature>
<evidence type="ECO:0000313" key="13">
    <source>
        <dbReference type="RefSeq" id="XP_027201121.1"/>
    </source>
</evidence>
<dbReference type="GO" id="GO:0005634">
    <property type="term" value="C:nucleus"/>
    <property type="evidence" value="ECO:0007669"/>
    <property type="project" value="UniProtKB-SubCell"/>
</dbReference>
<dbReference type="InterPro" id="IPR027417">
    <property type="entry name" value="P-loop_NTPase"/>
</dbReference>
<evidence type="ECO:0000256" key="1">
    <source>
        <dbReference type="ARBA" id="ARBA00004123"/>
    </source>
</evidence>
<dbReference type="KEGG" id="dpte:113795133"/>
<dbReference type="GO" id="GO:0005524">
    <property type="term" value="F:ATP binding"/>
    <property type="evidence" value="ECO:0007669"/>
    <property type="project" value="UniProtKB-KW"/>
</dbReference>
<dbReference type="InterPro" id="IPR010935">
    <property type="entry name" value="SMC_hinge"/>
</dbReference>
<keyword evidence="3" id="KW-0547">Nucleotide-binding</keyword>
<dbReference type="Gene3D" id="3.30.70.1620">
    <property type="match status" value="1"/>
</dbReference>
<dbReference type="GO" id="GO:0007076">
    <property type="term" value="P:mitotic chromosome condensation"/>
    <property type="evidence" value="ECO:0007669"/>
    <property type="project" value="TreeGrafter"/>
</dbReference>
<keyword evidence="6" id="KW-0226">DNA condensation</keyword>
<evidence type="ECO:0000256" key="8">
    <source>
        <dbReference type="PIRNR" id="PIRNR005719"/>
    </source>
</evidence>
<protein>
    <recommendedName>
        <fullName evidence="8">Structural maintenance of chromosomes protein</fullName>
    </recommendedName>
</protein>
<dbReference type="Pfam" id="PF02463">
    <property type="entry name" value="SMC_N"/>
    <property type="match status" value="1"/>
</dbReference>
<keyword evidence="7 8" id="KW-0539">Nucleus</keyword>
<reference evidence="13" key="1">
    <citation type="submission" date="2025-08" db="UniProtKB">
        <authorList>
            <consortium name="RefSeq"/>
        </authorList>
    </citation>
    <scope>IDENTIFICATION</scope>
    <source>
        <strain evidence="13">Airmid</strain>
    </source>
</reference>
<dbReference type="Proteomes" id="UP000515146">
    <property type="component" value="Unplaced"/>
</dbReference>
<evidence type="ECO:0000256" key="7">
    <source>
        <dbReference type="ARBA" id="ARBA00023242"/>
    </source>
</evidence>
<dbReference type="FunCoup" id="A0A6P6Y7Y2">
    <property type="interactions" value="1197"/>
</dbReference>
<dbReference type="Gene3D" id="3.40.50.300">
    <property type="entry name" value="P-loop containing nucleotide triphosphate hydrolases"/>
    <property type="match status" value="2"/>
</dbReference>
<dbReference type="InterPro" id="IPR003395">
    <property type="entry name" value="RecF/RecN/SMC_N"/>
</dbReference>
<keyword evidence="4" id="KW-0067">ATP-binding</keyword>
<gene>
    <name evidence="13" type="primary">LOC113795133</name>
</gene>
<dbReference type="Gene3D" id="1.20.1060.20">
    <property type="match status" value="1"/>
</dbReference>
<dbReference type="OrthoDB" id="5575062at2759"/>
<dbReference type="GO" id="GO:0016887">
    <property type="term" value="F:ATP hydrolysis activity"/>
    <property type="evidence" value="ECO:0007669"/>
    <property type="project" value="InterPro"/>
</dbReference>